<evidence type="ECO:0000256" key="1">
    <source>
        <dbReference type="ARBA" id="ARBA00022801"/>
    </source>
</evidence>
<dbReference type="NCBIfam" id="TIGR01076">
    <property type="entry name" value="sortase_fam"/>
    <property type="match status" value="1"/>
</dbReference>
<feature type="transmembrane region" description="Helical" evidence="3">
    <location>
        <begin position="244"/>
        <end position="266"/>
    </location>
</feature>
<dbReference type="Pfam" id="PF04203">
    <property type="entry name" value="Sortase"/>
    <property type="match status" value="1"/>
</dbReference>
<evidence type="ECO:0000256" key="3">
    <source>
        <dbReference type="SAM" id="Phobius"/>
    </source>
</evidence>
<evidence type="ECO:0000256" key="2">
    <source>
        <dbReference type="PIRSR" id="PIRSR605754-1"/>
    </source>
</evidence>
<dbReference type="SUPFAM" id="SSF63817">
    <property type="entry name" value="Sortase"/>
    <property type="match status" value="1"/>
</dbReference>
<keyword evidence="1" id="KW-0378">Hydrolase</keyword>
<feature type="active site" description="Proton donor/acceptor" evidence="2">
    <location>
        <position position="149"/>
    </location>
</feature>
<feature type="active site" description="Acyl-thioester intermediate" evidence="2">
    <location>
        <position position="211"/>
    </location>
</feature>
<dbReference type="Gene3D" id="2.40.260.10">
    <property type="entry name" value="Sortase"/>
    <property type="match status" value="1"/>
</dbReference>
<name>A0A2S0L6K8_9FIRM</name>
<dbReference type="NCBIfam" id="NF033745">
    <property type="entry name" value="class_C_sortase"/>
    <property type="match status" value="1"/>
</dbReference>
<keyword evidence="3" id="KW-1133">Transmembrane helix</keyword>
<dbReference type="KEGG" id="mdv:C5Q96_08360"/>
<protein>
    <submittedName>
        <fullName evidence="4">Class C sortase</fullName>
    </submittedName>
</protein>
<keyword evidence="3" id="KW-0812">Transmembrane</keyword>
<accession>A0A2S0L6K8</accession>
<sequence>MGKMKKIIPNIIVAMMLISGIGLLAYPTISDCINELHSSRAIGSYVKKTKDLSKEKKAQLLSEARAYNATLVNKKNRYFLKPEEKEQYNKLLDVTDTGIMGYVDIPKIKAYIPIYHGVDAGSLQIATGHIPGSSLPVGGPSTHSLISGHTGLLSAKLFTNIDQLEDGDIFMIHVFDDVYAYKVNKINTVLPDEVEDLEIEKGKDYVTLITCTPYGVNSHRLLVRGERTKYTKTQNVEDVIRMVMLKYIAILAVGVITLIVLIRLYIKRRRKKKGIK</sequence>
<dbReference type="InterPro" id="IPR023365">
    <property type="entry name" value="Sortase_dom-sf"/>
</dbReference>
<organism evidence="4 5">
    <name type="scientific">Mogibacterium diversum</name>
    <dbReference type="NCBI Taxonomy" id="114527"/>
    <lineage>
        <taxon>Bacteria</taxon>
        <taxon>Bacillati</taxon>
        <taxon>Bacillota</taxon>
        <taxon>Clostridia</taxon>
        <taxon>Peptostreptococcales</taxon>
        <taxon>Anaerovoracaceae</taxon>
        <taxon>Mogibacterium</taxon>
    </lineage>
</organism>
<proteinExistence type="predicted"/>
<dbReference type="CDD" id="cd05827">
    <property type="entry name" value="Sortase_C"/>
    <property type="match status" value="1"/>
</dbReference>
<feature type="transmembrane region" description="Helical" evidence="3">
    <location>
        <begin position="7"/>
        <end position="26"/>
    </location>
</feature>
<dbReference type="AlphaFoldDB" id="A0A2S0L6K8"/>
<dbReference type="InterPro" id="IPR042002">
    <property type="entry name" value="Sortase_C"/>
</dbReference>
<dbReference type="Proteomes" id="UP000237883">
    <property type="component" value="Chromosome"/>
</dbReference>
<keyword evidence="5" id="KW-1185">Reference proteome</keyword>
<dbReference type="GO" id="GO:0016787">
    <property type="term" value="F:hydrolase activity"/>
    <property type="evidence" value="ECO:0007669"/>
    <property type="project" value="UniProtKB-KW"/>
</dbReference>
<keyword evidence="3" id="KW-0472">Membrane</keyword>
<dbReference type="InterPro" id="IPR005754">
    <property type="entry name" value="Sortase"/>
</dbReference>
<reference evidence="5" key="1">
    <citation type="submission" date="2018-02" db="EMBL/GenBank/DDBJ databases">
        <authorList>
            <person name="Holder M.E."/>
            <person name="Ajami N.J."/>
            <person name="Petrosino J.F."/>
        </authorList>
    </citation>
    <scope>NUCLEOTIDE SEQUENCE [LARGE SCALE GENOMIC DNA]</scope>
    <source>
        <strain evidence="5">CCUG 47132</strain>
    </source>
</reference>
<gene>
    <name evidence="4" type="ORF">C5Q96_08360</name>
</gene>
<dbReference type="OrthoDB" id="1648028at2"/>
<evidence type="ECO:0000313" key="4">
    <source>
        <dbReference type="EMBL" id="AVM48866.1"/>
    </source>
</evidence>
<dbReference type="EMBL" id="CP027228">
    <property type="protein sequence ID" value="AVM48866.1"/>
    <property type="molecule type" value="Genomic_DNA"/>
</dbReference>
<evidence type="ECO:0000313" key="5">
    <source>
        <dbReference type="Proteomes" id="UP000237883"/>
    </source>
</evidence>